<protein>
    <submittedName>
        <fullName evidence="1">Uncharacterized protein</fullName>
    </submittedName>
</protein>
<dbReference type="Proteomes" id="UP001054945">
    <property type="component" value="Unassembled WGS sequence"/>
</dbReference>
<dbReference type="AlphaFoldDB" id="A0AAV4MZY3"/>
<evidence type="ECO:0000313" key="1">
    <source>
        <dbReference type="EMBL" id="GIX76961.1"/>
    </source>
</evidence>
<sequence length="104" mass="11242">MASKDSSDELRTHLLRGGAAWLSLLIGNRPLPGRGTTPGALFHLRDPCGALMDERPLLSHFLFWGKKGRLTKRGGCSRFSAAEKRLGFSTSRYSVATTGLLLGA</sequence>
<comment type="caution">
    <text evidence="1">The sequence shown here is derived from an EMBL/GenBank/DDBJ whole genome shotgun (WGS) entry which is preliminary data.</text>
</comment>
<keyword evidence="2" id="KW-1185">Reference proteome</keyword>
<name>A0AAV4MZY3_CAEEX</name>
<evidence type="ECO:0000313" key="2">
    <source>
        <dbReference type="Proteomes" id="UP001054945"/>
    </source>
</evidence>
<reference evidence="1 2" key="1">
    <citation type="submission" date="2021-06" db="EMBL/GenBank/DDBJ databases">
        <title>Caerostris extrusa draft genome.</title>
        <authorList>
            <person name="Kono N."/>
            <person name="Arakawa K."/>
        </authorList>
    </citation>
    <scope>NUCLEOTIDE SEQUENCE [LARGE SCALE GENOMIC DNA]</scope>
</reference>
<accession>A0AAV4MZY3</accession>
<proteinExistence type="predicted"/>
<gene>
    <name evidence="1" type="ORF">CEXT_124191</name>
</gene>
<organism evidence="1 2">
    <name type="scientific">Caerostris extrusa</name>
    <name type="common">Bark spider</name>
    <name type="synonym">Caerostris bankana</name>
    <dbReference type="NCBI Taxonomy" id="172846"/>
    <lineage>
        <taxon>Eukaryota</taxon>
        <taxon>Metazoa</taxon>
        <taxon>Ecdysozoa</taxon>
        <taxon>Arthropoda</taxon>
        <taxon>Chelicerata</taxon>
        <taxon>Arachnida</taxon>
        <taxon>Araneae</taxon>
        <taxon>Araneomorphae</taxon>
        <taxon>Entelegynae</taxon>
        <taxon>Araneoidea</taxon>
        <taxon>Araneidae</taxon>
        <taxon>Caerostris</taxon>
    </lineage>
</organism>
<dbReference type="EMBL" id="BPLR01020293">
    <property type="protein sequence ID" value="GIX76961.1"/>
    <property type="molecule type" value="Genomic_DNA"/>
</dbReference>